<dbReference type="InterPro" id="IPR020568">
    <property type="entry name" value="Ribosomal_Su5_D2-typ_SF"/>
</dbReference>
<evidence type="ECO:0000256" key="3">
    <source>
        <dbReference type="ARBA" id="ARBA00022835"/>
    </source>
</evidence>
<evidence type="ECO:0000259" key="5">
    <source>
        <dbReference type="Pfam" id="PF01138"/>
    </source>
</evidence>
<dbReference type="NCBIfam" id="NF003282">
    <property type="entry name" value="PRK04282.1-1"/>
    <property type="match status" value="1"/>
</dbReference>
<dbReference type="Pfam" id="PF01138">
    <property type="entry name" value="RNase_PH"/>
    <property type="match status" value="1"/>
</dbReference>
<keyword evidence="8" id="KW-1185">Reference proteome</keyword>
<evidence type="ECO:0000256" key="2">
    <source>
        <dbReference type="ARBA" id="ARBA00022490"/>
    </source>
</evidence>
<sequence>MTSEVMSKLKKDYVYHLMLKEKREDNRAFDEIRDISIETDIIGNAEGSAKVYWGDTQLIVGVKLQVGEPFPDTPDKGIIITSLELNPIASPDFEAGPPKEDAIEIARVVDRGIRESGAIDLNKLCITEGEEVWTVFIDVNVLNDDGNIMDAASIGAIAALMTTNIPAESEGYGEDMMMPVRDIPVGISLVDISGELMVDPTYNEESVCDTKITVVSNQDGSISAMQKSGTGSLTEEKVLQAANIARTRASEIREKYLSNI</sequence>
<comment type="similarity">
    <text evidence="4">Belongs to the RNase PH family. Rrp42 subfamily.</text>
</comment>
<name>D7E8G4_METEZ</name>
<dbReference type="HAMAP" id="MF_00622">
    <property type="entry name" value="Exosome_Rrp42"/>
    <property type="match status" value="1"/>
</dbReference>
<dbReference type="HOGENOM" id="CLU_038194_0_0_2"/>
<evidence type="ECO:0000313" key="8">
    <source>
        <dbReference type="Proteomes" id="UP000000391"/>
    </source>
</evidence>
<comment type="subunit">
    <text evidence="4">Component of the archaeal exosome complex. Forms a hexameric ring-like arrangement composed of 3 Rrp41-Rrp42 heterodimers. The hexameric ring associates with a trimer of Rrp4 and/or Csl4 subunits.</text>
</comment>
<dbReference type="InterPro" id="IPR050590">
    <property type="entry name" value="Exosome_comp_Rrp42_subfam"/>
</dbReference>
<evidence type="ECO:0000256" key="4">
    <source>
        <dbReference type="HAMAP-Rule" id="MF_00622"/>
    </source>
</evidence>
<dbReference type="PANTHER" id="PTHR11097:SF8">
    <property type="entry name" value="EXOSOME COMPLEX COMPONENT RRP42"/>
    <property type="match status" value="1"/>
</dbReference>
<dbReference type="GO" id="GO:0000177">
    <property type="term" value="C:cytoplasmic exosome (RNase complex)"/>
    <property type="evidence" value="ECO:0007669"/>
    <property type="project" value="TreeGrafter"/>
</dbReference>
<evidence type="ECO:0000259" key="6">
    <source>
        <dbReference type="Pfam" id="PF03725"/>
    </source>
</evidence>
<dbReference type="EMBL" id="CP002069">
    <property type="protein sequence ID" value="ADI73506.1"/>
    <property type="molecule type" value="Genomic_DNA"/>
</dbReference>
<dbReference type="GO" id="GO:0035925">
    <property type="term" value="F:mRNA 3'-UTR AU-rich region binding"/>
    <property type="evidence" value="ECO:0007669"/>
    <property type="project" value="TreeGrafter"/>
</dbReference>
<dbReference type="InterPro" id="IPR001247">
    <property type="entry name" value="ExoRNase_PH_dom1"/>
</dbReference>
<dbReference type="GO" id="GO:0016075">
    <property type="term" value="P:rRNA catabolic process"/>
    <property type="evidence" value="ECO:0007669"/>
    <property type="project" value="TreeGrafter"/>
</dbReference>
<dbReference type="InterPro" id="IPR020869">
    <property type="entry name" value="Rrp42_archaea"/>
</dbReference>
<feature type="domain" description="Exoribonuclease phosphorolytic" evidence="6">
    <location>
        <begin position="182"/>
        <end position="247"/>
    </location>
</feature>
<protein>
    <recommendedName>
        <fullName evidence="4">Exosome complex component Rrp42</fullName>
    </recommendedName>
</protein>
<keyword evidence="3 4" id="KW-0271">Exosome</keyword>
<feature type="domain" description="Exoribonuclease phosphorolytic" evidence="5">
    <location>
        <begin position="31"/>
        <end position="166"/>
    </location>
</feature>
<dbReference type="SUPFAM" id="SSF54211">
    <property type="entry name" value="Ribosomal protein S5 domain 2-like"/>
    <property type="match status" value="1"/>
</dbReference>
<comment type="subcellular location">
    <subcellularLocation>
        <location evidence="1 4">Cytoplasm</location>
    </subcellularLocation>
</comment>
<proteinExistence type="inferred from homology"/>
<reference evidence="7 8" key="1">
    <citation type="submission" date="2010-06" db="EMBL/GenBank/DDBJ databases">
        <title>Complete sequence chromosome of Methanohalobium evestigatum Z-7303.</title>
        <authorList>
            <consortium name="US DOE Joint Genome Institute"/>
            <person name="Lucas S."/>
            <person name="Copeland A."/>
            <person name="Lapidus A."/>
            <person name="Cheng J.-F."/>
            <person name="Bruce D."/>
            <person name="Goodwin L."/>
            <person name="Pitluck S."/>
            <person name="Saunders E."/>
            <person name="Detter J.C."/>
            <person name="Han C."/>
            <person name="Tapia R."/>
            <person name="Land M."/>
            <person name="Hauser L."/>
            <person name="Kyrpides N."/>
            <person name="Mikhailova N."/>
            <person name="Sieprawska-Lupa M."/>
            <person name="Whitman W.B."/>
            <person name="Anderson I."/>
            <person name="Woyke T."/>
        </authorList>
    </citation>
    <scope>NUCLEOTIDE SEQUENCE [LARGE SCALE GENOMIC DNA]</scope>
    <source>
        <strain evidence="8">ATCC BAA-1072 / DSM 3721 / NBRC 107634 / OCM 161 / Z-7303</strain>
    </source>
</reference>
<dbReference type="PANTHER" id="PTHR11097">
    <property type="entry name" value="EXOSOME COMPLEX EXONUCLEASE RIBOSOMAL RNA PROCESSING PROTEIN"/>
    <property type="match status" value="1"/>
</dbReference>
<gene>
    <name evidence="4" type="primary">rrp42</name>
    <name evidence="7" type="ordered locus">Metev_0598</name>
</gene>
<dbReference type="Pfam" id="PF03725">
    <property type="entry name" value="RNase_PH_C"/>
    <property type="match status" value="1"/>
</dbReference>
<keyword evidence="2 4" id="KW-0963">Cytoplasm</keyword>
<dbReference type="InterPro" id="IPR027408">
    <property type="entry name" value="PNPase/RNase_PH_dom_sf"/>
</dbReference>
<comment type="function">
    <text evidence="4">Non-catalytic component of the exosome, which is a complex involved in RNA degradation. Contributes to the structuring of the Rrp41 active site.</text>
</comment>
<dbReference type="GeneID" id="9346220"/>
<evidence type="ECO:0000256" key="1">
    <source>
        <dbReference type="ARBA" id="ARBA00004496"/>
    </source>
</evidence>
<evidence type="ECO:0000313" key="7">
    <source>
        <dbReference type="EMBL" id="ADI73506.1"/>
    </source>
</evidence>
<dbReference type="InterPro" id="IPR036345">
    <property type="entry name" value="ExoRNase_PH_dom2_sf"/>
</dbReference>
<dbReference type="CDD" id="cd11365">
    <property type="entry name" value="RNase_PH_archRRP42"/>
    <property type="match status" value="1"/>
</dbReference>
<dbReference type="AlphaFoldDB" id="D7E8G4"/>
<dbReference type="RefSeq" id="WP_013194074.1">
    <property type="nucleotide sequence ID" value="NC_014253.1"/>
</dbReference>
<dbReference type="FunFam" id="3.30.230.70:FF:000017">
    <property type="entry name" value="Exosome complex component Rrp42"/>
    <property type="match status" value="1"/>
</dbReference>
<organism evidence="7 8">
    <name type="scientific">Methanohalobium evestigatum (strain ATCC BAA-1072 / DSM 3721 / NBRC 107634 / OCM 161 / Z-7303)</name>
    <dbReference type="NCBI Taxonomy" id="644295"/>
    <lineage>
        <taxon>Archaea</taxon>
        <taxon>Methanobacteriati</taxon>
        <taxon>Methanobacteriota</taxon>
        <taxon>Stenosarchaea group</taxon>
        <taxon>Methanomicrobia</taxon>
        <taxon>Methanosarcinales</taxon>
        <taxon>Methanosarcinaceae</taxon>
        <taxon>Methanohalobium</taxon>
    </lineage>
</organism>
<accession>D7E8G4</accession>
<dbReference type="Proteomes" id="UP000000391">
    <property type="component" value="Chromosome"/>
</dbReference>
<dbReference type="InterPro" id="IPR015847">
    <property type="entry name" value="ExoRNase_PH_dom2"/>
</dbReference>
<dbReference type="STRING" id="644295.Metev_0598"/>
<dbReference type="SUPFAM" id="SSF55666">
    <property type="entry name" value="Ribonuclease PH domain 2-like"/>
    <property type="match status" value="1"/>
</dbReference>
<dbReference type="KEGG" id="mev:Metev_0598"/>
<dbReference type="Gene3D" id="3.30.230.70">
    <property type="entry name" value="GHMP Kinase, N-terminal domain"/>
    <property type="match status" value="1"/>
</dbReference>